<keyword evidence="5" id="KW-1185">Reference proteome</keyword>
<keyword evidence="2" id="KW-1133">Transmembrane helix</keyword>
<dbReference type="EMBL" id="WIXO01000001">
    <property type="protein sequence ID" value="MTE19637.1"/>
    <property type="molecule type" value="Genomic_DNA"/>
</dbReference>
<evidence type="ECO:0000313" key="5">
    <source>
        <dbReference type="Proteomes" id="UP000473014"/>
    </source>
</evidence>
<sequence length="330" mass="33924">MTAGNNGSGTPENDDPFAYLYRSEDGTDGGAGDAATQQPGVPRTSYHQVRAVGQRRYGGVQQGRQPQQPPPPQAAHQQPNAYYAAPETVPGGRAAARREAAAGPGGPGGRGRGGRSHNGLLIGAIAVVVAVILGVGAAVVFSDDDTGGNQAGTAPSPTAEESGGDTGEDEGETEGSDSSDKAPAPLPEEEAVSLRLEGGASVPATAEIKGSRARNGSYVTGLDNPGAGVSWSFEVPEAGKYTLFVGYGVPGKDANSTLTVNGEPRQDPLNMKNFAKAGEGEWEKGWTRTYAWVDLEKGTNSVKISCEQGNQCGFVLDQVWLEKGHVSSSG</sequence>
<feature type="compositionally biased region" description="Low complexity" evidence="1">
    <location>
        <begin position="74"/>
        <end position="94"/>
    </location>
</feature>
<feature type="compositionally biased region" description="Acidic residues" evidence="1">
    <location>
        <begin position="162"/>
        <end position="177"/>
    </location>
</feature>
<feature type="compositionally biased region" description="Polar residues" evidence="1">
    <location>
        <begin position="1"/>
        <end position="11"/>
    </location>
</feature>
<accession>A0A6G2BBJ3</accession>
<name>A0A6G2BBJ3_9ACTN</name>
<evidence type="ECO:0000259" key="3">
    <source>
        <dbReference type="PROSITE" id="PS51175"/>
    </source>
</evidence>
<evidence type="ECO:0000256" key="2">
    <source>
        <dbReference type="SAM" id="Phobius"/>
    </source>
</evidence>
<feature type="compositionally biased region" description="Polar residues" evidence="1">
    <location>
        <begin position="147"/>
        <end position="156"/>
    </location>
</feature>
<dbReference type="InterPro" id="IPR005084">
    <property type="entry name" value="CBM6"/>
</dbReference>
<dbReference type="OrthoDB" id="190883at2"/>
<dbReference type="RefSeq" id="WP_155070933.1">
    <property type="nucleotide sequence ID" value="NZ_WIXO01000001.1"/>
</dbReference>
<dbReference type="InterPro" id="IPR008979">
    <property type="entry name" value="Galactose-bd-like_sf"/>
</dbReference>
<proteinExistence type="predicted"/>
<feature type="transmembrane region" description="Helical" evidence="2">
    <location>
        <begin position="120"/>
        <end position="141"/>
    </location>
</feature>
<organism evidence="4 5">
    <name type="scientific">Streptomyces taklimakanensis</name>
    <dbReference type="NCBI Taxonomy" id="2569853"/>
    <lineage>
        <taxon>Bacteria</taxon>
        <taxon>Bacillati</taxon>
        <taxon>Actinomycetota</taxon>
        <taxon>Actinomycetes</taxon>
        <taxon>Kitasatosporales</taxon>
        <taxon>Streptomycetaceae</taxon>
        <taxon>Streptomyces</taxon>
    </lineage>
</organism>
<dbReference type="SUPFAM" id="SSF49785">
    <property type="entry name" value="Galactose-binding domain-like"/>
    <property type="match status" value="1"/>
</dbReference>
<dbReference type="GO" id="GO:0030246">
    <property type="term" value="F:carbohydrate binding"/>
    <property type="evidence" value="ECO:0007669"/>
    <property type="project" value="InterPro"/>
</dbReference>
<feature type="region of interest" description="Disordered" evidence="1">
    <location>
        <begin position="1"/>
        <end position="114"/>
    </location>
</feature>
<evidence type="ECO:0000256" key="1">
    <source>
        <dbReference type="SAM" id="MobiDB-lite"/>
    </source>
</evidence>
<keyword evidence="2" id="KW-0472">Membrane</keyword>
<protein>
    <recommendedName>
        <fullName evidence="3">CBM6 domain-containing protein</fullName>
    </recommendedName>
</protein>
<feature type="region of interest" description="Disordered" evidence="1">
    <location>
        <begin position="141"/>
        <end position="199"/>
    </location>
</feature>
<dbReference type="PROSITE" id="PS51175">
    <property type="entry name" value="CBM6"/>
    <property type="match status" value="1"/>
</dbReference>
<comment type="caution">
    <text evidence="4">The sequence shown here is derived from an EMBL/GenBank/DDBJ whole genome shotgun (WGS) entry which is preliminary data.</text>
</comment>
<evidence type="ECO:0000313" key="4">
    <source>
        <dbReference type="EMBL" id="MTE19637.1"/>
    </source>
</evidence>
<gene>
    <name evidence="4" type="ORF">F0L17_10950</name>
</gene>
<dbReference type="Proteomes" id="UP000473014">
    <property type="component" value="Unassembled WGS sequence"/>
</dbReference>
<keyword evidence="2" id="KW-0812">Transmembrane</keyword>
<dbReference type="AlphaFoldDB" id="A0A6G2BBJ3"/>
<reference evidence="4 5" key="1">
    <citation type="submission" date="2019-11" db="EMBL/GenBank/DDBJ databases">
        <authorList>
            <person name="Yuan L."/>
        </authorList>
    </citation>
    <scope>NUCLEOTIDE SEQUENCE [LARGE SCALE GENOMIC DNA]</scope>
    <source>
        <strain evidence="4 5">TRM43335</strain>
    </source>
</reference>
<dbReference type="Gene3D" id="2.60.120.260">
    <property type="entry name" value="Galactose-binding domain-like"/>
    <property type="match status" value="1"/>
</dbReference>
<feature type="domain" description="CBM6" evidence="3">
    <location>
        <begin position="187"/>
        <end position="322"/>
    </location>
</feature>
<feature type="compositionally biased region" description="Low complexity" evidence="1">
    <location>
        <begin position="48"/>
        <end position="66"/>
    </location>
</feature>